<name>A0AAN8YRS7_SOLBU</name>
<sequence>MSRKELLHQCLHTWFMKMKLEGNQKLENVTKGKLMNLIIRNIQRHEISAGFNHLRQKKNKPVGGEHMGSKTSS</sequence>
<dbReference type="AlphaFoldDB" id="A0AAN8YRS7"/>
<evidence type="ECO:0000313" key="2">
    <source>
        <dbReference type="EMBL" id="KAK6805304.1"/>
    </source>
</evidence>
<proteinExistence type="predicted"/>
<dbReference type="Proteomes" id="UP001371456">
    <property type="component" value="Unassembled WGS sequence"/>
</dbReference>
<evidence type="ECO:0000256" key="1">
    <source>
        <dbReference type="SAM" id="MobiDB-lite"/>
    </source>
</evidence>
<protein>
    <submittedName>
        <fullName evidence="2">Uncharacterized protein</fullName>
    </submittedName>
</protein>
<gene>
    <name evidence="2" type="ORF">RDI58_003089</name>
</gene>
<organism evidence="2 3">
    <name type="scientific">Solanum bulbocastanum</name>
    <name type="common">Wild potato</name>
    <dbReference type="NCBI Taxonomy" id="147425"/>
    <lineage>
        <taxon>Eukaryota</taxon>
        <taxon>Viridiplantae</taxon>
        <taxon>Streptophyta</taxon>
        <taxon>Embryophyta</taxon>
        <taxon>Tracheophyta</taxon>
        <taxon>Spermatophyta</taxon>
        <taxon>Magnoliopsida</taxon>
        <taxon>eudicotyledons</taxon>
        <taxon>Gunneridae</taxon>
        <taxon>Pentapetalae</taxon>
        <taxon>asterids</taxon>
        <taxon>lamiids</taxon>
        <taxon>Solanales</taxon>
        <taxon>Solanaceae</taxon>
        <taxon>Solanoideae</taxon>
        <taxon>Solaneae</taxon>
        <taxon>Solanum</taxon>
    </lineage>
</organism>
<evidence type="ECO:0000313" key="3">
    <source>
        <dbReference type="Proteomes" id="UP001371456"/>
    </source>
</evidence>
<feature type="region of interest" description="Disordered" evidence="1">
    <location>
        <begin position="50"/>
        <end position="73"/>
    </location>
</feature>
<comment type="caution">
    <text evidence="2">The sequence shown here is derived from an EMBL/GenBank/DDBJ whole genome shotgun (WGS) entry which is preliminary data.</text>
</comment>
<dbReference type="EMBL" id="JBANQN010000001">
    <property type="protein sequence ID" value="KAK6805304.1"/>
    <property type="molecule type" value="Genomic_DNA"/>
</dbReference>
<reference evidence="2 3" key="1">
    <citation type="submission" date="2024-02" db="EMBL/GenBank/DDBJ databases">
        <title>de novo genome assembly of Solanum bulbocastanum strain 11H21.</title>
        <authorList>
            <person name="Hosaka A.J."/>
        </authorList>
    </citation>
    <scope>NUCLEOTIDE SEQUENCE [LARGE SCALE GENOMIC DNA]</scope>
    <source>
        <tissue evidence="2">Young leaves</tissue>
    </source>
</reference>
<accession>A0AAN8YRS7</accession>
<keyword evidence="3" id="KW-1185">Reference proteome</keyword>